<dbReference type="InterPro" id="IPR058627">
    <property type="entry name" value="MdtA-like_C"/>
</dbReference>
<evidence type="ECO:0000313" key="3">
    <source>
        <dbReference type="EMBL" id="RBP23629.1"/>
    </source>
</evidence>
<keyword evidence="4" id="KW-1185">Reference proteome</keyword>
<protein>
    <submittedName>
        <fullName evidence="3">RND family efflux transporter MFP subunit</fullName>
    </submittedName>
</protein>
<proteinExistence type="predicted"/>
<dbReference type="Gene3D" id="2.40.30.170">
    <property type="match status" value="1"/>
</dbReference>
<evidence type="ECO:0000259" key="1">
    <source>
        <dbReference type="Pfam" id="PF25944"/>
    </source>
</evidence>
<name>A0ABX9GGB3_9BURK</name>
<dbReference type="PANTHER" id="PTHR30158">
    <property type="entry name" value="ACRA/E-RELATED COMPONENT OF DRUG EFFLUX TRANSPORTER"/>
    <property type="match status" value="1"/>
</dbReference>
<reference evidence="3 4" key="1">
    <citation type="submission" date="2018-06" db="EMBL/GenBank/DDBJ databases">
        <title>Genomic Encyclopedia of Type Strains, Phase III (KMG-III): the genomes of soil and plant-associated and newly described type strains.</title>
        <authorList>
            <person name="Whitman W."/>
        </authorList>
    </citation>
    <scope>NUCLEOTIDE SEQUENCE [LARGE SCALE GENOMIC DNA]</scope>
    <source>
        <strain evidence="3 4">CECT 7342</strain>
    </source>
</reference>
<evidence type="ECO:0000313" key="4">
    <source>
        <dbReference type="Proteomes" id="UP000252124"/>
    </source>
</evidence>
<dbReference type="InterPro" id="IPR058626">
    <property type="entry name" value="MdtA-like_b-barrel"/>
</dbReference>
<dbReference type="PANTHER" id="PTHR30158:SF3">
    <property type="entry name" value="MULTIDRUG EFFLUX PUMP SUBUNIT ACRA-RELATED"/>
    <property type="match status" value="1"/>
</dbReference>
<gene>
    <name evidence="3" type="ORF">DFP87_101138</name>
</gene>
<sequence>MDQGTGSITLRAVFPNPDRRLLPGMFVRARLADGVAADGLLVPQRGVTRNQRGLPTALVVNAKNQVELRELKTDRAIGDKWLVTDGLAAGDKVIVEGLQMVRPGVEVVATEAGANAQQPQAANAAPAKQ</sequence>
<dbReference type="Gene3D" id="2.40.420.20">
    <property type="match status" value="1"/>
</dbReference>
<dbReference type="EMBL" id="QNRM01000001">
    <property type="protein sequence ID" value="RBP23629.1"/>
    <property type="molecule type" value="Genomic_DNA"/>
</dbReference>
<dbReference type="Proteomes" id="UP000252124">
    <property type="component" value="Unassembled WGS sequence"/>
</dbReference>
<dbReference type="Pfam" id="PF25944">
    <property type="entry name" value="Beta-barrel_RND"/>
    <property type="match status" value="1"/>
</dbReference>
<feature type="domain" description="Multidrug resistance protein MdtA-like beta-barrel" evidence="1">
    <location>
        <begin position="2"/>
        <end position="33"/>
    </location>
</feature>
<comment type="caution">
    <text evidence="3">The sequence shown here is derived from an EMBL/GenBank/DDBJ whole genome shotgun (WGS) entry which is preliminary data.</text>
</comment>
<dbReference type="SUPFAM" id="SSF111369">
    <property type="entry name" value="HlyD-like secretion proteins"/>
    <property type="match status" value="1"/>
</dbReference>
<feature type="domain" description="Multidrug resistance protein MdtA-like C-terminal permuted SH3" evidence="2">
    <location>
        <begin position="40"/>
        <end position="99"/>
    </location>
</feature>
<dbReference type="Pfam" id="PF25967">
    <property type="entry name" value="RND-MFP_C"/>
    <property type="match status" value="1"/>
</dbReference>
<accession>A0ABX9GGB3</accession>
<organism evidence="3 4">
    <name type="scientific">Achromobacter marplatensis</name>
    <dbReference type="NCBI Taxonomy" id="470868"/>
    <lineage>
        <taxon>Bacteria</taxon>
        <taxon>Pseudomonadati</taxon>
        <taxon>Pseudomonadota</taxon>
        <taxon>Betaproteobacteria</taxon>
        <taxon>Burkholderiales</taxon>
        <taxon>Alcaligenaceae</taxon>
        <taxon>Achromobacter</taxon>
    </lineage>
</organism>
<evidence type="ECO:0000259" key="2">
    <source>
        <dbReference type="Pfam" id="PF25967"/>
    </source>
</evidence>